<proteinExistence type="predicted"/>
<evidence type="ECO:0000313" key="2">
    <source>
        <dbReference type="EMBL" id="EDW41709.1"/>
    </source>
</evidence>
<dbReference type="PhylomeDB" id="B4HJ53"/>
<dbReference type="OMA" id="KMDLEPI"/>
<evidence type="ECO:0000313" key="3">
    <source>
        <dbReference type="Proteomes" id="UP000001292"/>
    </source>
</evidence>
<protein>
    <submittedName>
        <fullName evidence="2">GM25607</fullName>
    </submittedName>
</protein>
<organism evidence="3">
    <name type="scientific">Drosophila sechellia</name>
    <name type="common">Fruit fly</name>
    <dbReference type="NCBI Taxonomy" id="7238"/>
    <lineage>
        <taxon>Eukaryota</taxon>
        <taxon>Metazoa</taxon>
        <taxon>Ecdysozoa</taxon>
        <taxon>Arthropoda</taxon>
        <taxon>Hexapoda</taxon>
        <taxon>Insecta</taxon>
        <taxon>Pterygota</taxon>
        <taxon>Neoptera</taxon>
        <taxon>Endopterygota</taxon>
        <taxon>Diptera</taxon>
        <taxon>Brachycera</taxon>
        <taxon>Muscomorpha</taxon>
        <taxon>Ephydroidea</taxon>
        <taxon>Drosophilidae</taxon>
        <taxon>Drosophila</taxon>
        <taxon>Sophophora</taxon>
    </lineage>
</organism>
<gene>
    <name evidence="2" type="primary">Dsec\GM25607</name>
    <name evidence="2" type="ORF">Dsec_GM25607</name>
</gene>
<accession>B4HJ53</accession>
<dbReference type="HOGENOM" id="CLU_2186696_0_0_1"/>
<dbReference type="AlphaFoldDB" id="B4HJ53"/>
<keyword evidence="3" id="KW-1185">Reference proteome</keyword>
<reference evidence="2 3" key="1">
    <citation type="journal article" date="2007" name="Nature">
        <title>Evolution of genes and genomes on the Drosophila phylogeny.</title>
        <authorList>
            <consortium name="Drosophila 12 Genomes Consortium"/>
            <person name="Clark A.G."/>
            <person name="Eisen M.B."/>
            <person name="Smith D.R."/>
            <person name="Bergman C.M."/>
            <person name="Oliver B."/>
            <person name="Markow T.A."/>
            <person name="Kaufman T.C."/>
            <person name="Kellis M."/>
            <person name="Gelbart W."/>
            <person name="Iyer V.N."/>
            <person name="Pollard D.A."/>
            <person name="Sackton T.B."/>
            <person name="Larracuente A.M."/>
            <person name="Singh N.D."/>
            <person name="Abad J.P."/>
            <person name="Abt D.N."/>
            <person name="Adryan B."/>
            <person name="Aguade M."/>
            <person name="Akashi H."/>
            <person name="Anderson W.W."/>
            <person name="Aquadro C.F."/>
            <person name="Ardell D.H."/>
            <person name="Arguello R."/>
            <person name="Artieri C.G."/>
            <person name="Barbash D.A."/>
            <person name="Barker D."/>
            <person name="Barsanti P."/>
            <person name="Batterham P."/>
            <person name="Batzoglou S."/>
            <person name="Begun D."/>
            <person name="Bhutkar A."/>
            <person name="Blanco E."/>
            <person name="Bosak S.A."/>
            <person name="Bradley R.K."/>
            <person name="Brand A.D."/>
            <person name="Brent M.R."/>
            <person name="Brooks A.N."/>
            <person name="Brown R.H."/>
            <person name="Butlin R.K."/>
            <person name="Caggese C."/>
            <person name="Calvi B.R."/>
            <person name="Bernardo de Carvalho A."/>
            <person name="Caspi A."/>
            <person name="Castrezana S."/>
            <person name="Celniker S.E."/>
            <person name="Chang J.L."/>
            <person name="Chapple C."/>
            <person name="Chatterji S."/>
            <person name="Chinwalla A."/>
            <person name="Civetta A."/>
            <person name="Clifton S.W."/>
            <person name="Comeron J.M."/>
            <person name="Costello J.C."/>
            <person name="Coyne J.A."/>
            <person name="Daub J."/>
            <person name="David R.G."/>
            <person name="Delcher A.L."/>
            <person name="Delehaunty K."/>
            <person name="Do C.B."/>
            <person name="Ebling H."/>
            <person name="Edwards K."/>
            <person name="Eickbush T."/>
            <person name="Evans J.D."/>
            <person name="Filipski A."/>
            <person name="Findeiss S."/>
            <person name="Freyhult E."/>
            <person name="Fulton L."/>
            <person name="Fulton R."/>
            <person name="Garcia A.C."/>
            <person name="Gardiner A."/>
            <person name="Garfield D.A."/>
            <person name="Garvin B.E."/>
            <person name="Gibson G."/>
            <person name="Gilbert D."/>
            <person name="Gnerre S."/>
            <person name="Godfrey J."/>
            <person name="Good R."/>
            <person name="Gotea V."/>
            <person name="Gravely B."/>
            <person name="Greenberg A.J."/>
            <person name="Griffiths-Jones S."/>
            <person name="Gross S."/>
            <person name="Guigo R."/>
            <person name="Gustafson E.A."/>
            <person name="Haerty W."/>
            <person name="Hahn M.W."/>
            <person name="Halligan D.L."/>
            <person name="Halpern A.L."/>
            <person name="Halter G.M."/>
            <person name="Han M.V."/>
            <person name="Heger A."/>
            <person name="Hillier L."/>
            <person name="Hinrichs A.S."/>
            <person name="Holmes I."/>
            <person name="Hoskins R.A."/>
            <person name="Hubisz M.J."/>
            <person name="Hultmark D."/>
            <person name="Huntley M.A."/>
            <person name="Jaffe D.B."/>
            <person name="Jagadeeshan S."/>
            <person name="Jeck W.R."/>
            <person name="Johnson J."/>
            <person name="Jones C.D."/>
            <person name="Jordan W.C."/>
            <person name="Karpen G.H."/>
            <person name="Kataoka E."/>
            <person name="Keightley P.D."/>
            <person name="Kheradpour P."/>
            <person name="Kirkness E.F."/>
            <person name="Koerich L.B."/>
            <person name="Kristiansen K."/>
            <person name="Kudrna D."/>
            <person name="Kulathinal R.J."/>
            <person name="Kumar S."/>
            <person name="Kwok R."/>
            <person name="Lander E."/>
            <person name="Langley C.H."/>
            <person name="Lapoint R."/>
            <person name="Lazzaro B.P."/>
            <person name="Lee S.J."/>
            <person name="Levesque L."/>
            <person name="Li R."/>
            <person name="Lin C.F."/>
            <person name="Lin M.F."/>
            <person name="Lindblad-Toh K."/>
            <person name="Llopart A."/>
            <person name="Long M."/>
            <person name="Low L."/>
            <person name="Lozovsky E."/>
            <person name="Lu J."/>
            <person name="Luo M."/>
            <person name="Machado C.A."/>
            <person name="Makalowski W."/>
            <person name="Marzo M."/>
            <person name="Matsuda M."/>
            <person name="Matzkin L."/>
            <person name="McAllister B."/>
            <person name="McBride C.S."/>
            <person name="McKernan B."/>
            <person name="McKernan K."/>
            <person name="Mendez-Lago M."/>
            <person name="Minx P."/>
            <person name="Mollenhauer M.U."/>
            <person name="Montooth K."/>
            <person name="Mount S.M."/>
            <person name="Mu X."/>
            <person name="Myers E."/>
            <person name="Negre B."/>
            <person name="Newfeld S."/>
            <person name="Nielsen R."/>
            <person name="Noor M.A."/>
            <person name="O'Grady P."/>
            <person name="Pachter L."/>
            <person name="Papaceit M."/>
            <person name="Parisi M.J."/>
            <person name="Parisi M."/>
            <person name="Parts L."/>
            <person name="Pedersen J.S."/>
            <person name="Pesole G."/>
            <person name="Phillippy A.M."/>
            <person name="Ponting C.P."/>
            <person name="Pop M."/>
            <person name="Porcelli D."/>
            <person name="Powell J.R."/>
            <person name="Prohaska S."/>
            <person name="Pruitt K."/>
            <person name="Puig M."/>
            <person name="Quesneville H."/>
            <person name="Ram K.R."/>
            <person name="Rand D."/>
            <person name="Rasmussen M.D."/>
            <person name="Reed L.K."/>
            <person name="Reenan R."/>
            <person name="Reily A."/>
            <person name="Remington K.A."/>
            <person name="Rieger T.T."/>
            <person name="Ritchie M.G."/>
            <person name="Robin C."/>
            <person name="Rogers Y.H."/>
            <person name="Rohde C."/>
            <person name="Rozas J."/>
            <person name="Rubenfield M.J."/>
            <person name="Ruiz A."/>
            <person name="Russo S."/>
            <person name="Salzberg S.L."/>
            <person name="Sanchez-Gracia A."/>
            <person name="Saranga D.J."/>
            <person name="Sato H."/>
            <person name="Schaeffer S.W."/>
            <person name="Schatz M.C."/>
            <person name="Schlenke T."/>
            <person name="Schwartz R."/>
            <person name="Segarra C."/>
            <person name="Singh R.S."/>
            <person name="Sirot L."/>
            <person name="Sirota M."/>
            <person name="Sisneros N.B."/>
            <person name="Smith C.D."/>
            <person name="Smith T.F."/>
            <person name="Spieth J."/>
            <person name="Stage D.E."/>
            <person name="Stark A."/>
            <person name="Stephan W."/>
            <person name="Strausberg R.L."/>
            <person name="Strempel S."/>
            <person name="Sturgill D."/>
            <person name="Sutton G."/>
            <person name="Sutton G.G."/>
            <person name="Tao W."/>
            <person name="Teichmann S."/>
            <person name="Tobari Y.N."/>
            <person name="Tomimura Y."/>
            <person name="Tsolas J.M."/>
            <person name="Valente V.L."/>
            <person name="Venter E."/>
            <person name="Venter J.C."/>
            <person name="Vicario S."/>
            <person name="Vieira F.G."/>
            <person name="Vilella A.J."/>
            <person name="Villasante A."/>
            <person name="Walenz B."/>
            <person name="Wang J."/>
            <person name="Wasserman M."/>
            <person name="Watts T."/>
            <person name="Wilson D."/>
            <person name="Wilson R.K."/>
            <person name="Wing R.A."/>
            <person name="Wolfner M.F."/>
            <person name="Wong A."/>
            <person name="Wong G.K."/>
            <person name="Wu C.I."/>
            <person name="Wu G."/>
            <person name="Yamamoto D."/>
            <person name="Yang H.P."/>
            <person name="Yang S.P."/>
            <person name="Yorke J.A."/>
            <person name="Yoshida K."/>
            <person name="Zdobnov E."/>
            <person name="Zhang P."/>
            <person name="Zhang Y."/>
            <person name="Zimin A.V."/>
            <person name="Baldwin J."/>
            <person name="Abdouelleil A."/>
            <person name="Abdulkadir J."/>
            <person name="Abebe A."/>
            <person name="Abera B."/>
            <person name="Abreu J."/>
            <person name="Acer S.C."/>
            <person name="Aftuck L."/>
            <person name="Alexander A."/>
            <person name="An P."/>
            <person name="Anderson E."/>
            <person name="Anderson S."/>
            <person name="Arachi H."/>
            <person name="Azer M."/>
            <person name="Bachantsang P."/>
            <person name="Barry A."/>
            <person name="Bayul T."/>
            <person name="Berlin A."/>
            <person name="Bessette D."/>
            <person name="Bloom T."/>
            <person name="Blye J."/>
            <person name="Boguslavskiy L."/>
            <person name="Bonnet C."/>
            <person name="Boukhgalter B."/>
            <person name="Bourzgui I."/>
            <person name="Brown A."/>
            <person name="Cahill P."/>
            <person name="Channer S."/>
            <person name="Cheshatsang Y."/>
            <person name="Chuda L."/>
            <person name="Citroen M."/>
            <person name="Collymore A."/>
            <person name="Cooke P."/>
            <person name="Costello M."/>
            <person name="D'Aco K."/>
            <person name="Daza R."/>
            <person name="De Haan G."/>
            <person name="DeGray S."/>
            <person name="DeMaso C."/>
            <person name="Dhargay N."/>
            <person name="Dooley K."/>
            <person name="Dooley E."/>
            <person name="Doricent M."/>
            <person name="Dorje P."/>
            <person name="Dorjee K."/>
            <person name="Dupes A."/>
            <person name="Elong R."/>
            <person name="Falk J."/>
            <person name="Farina A."/>
            <person name="Faro S."/>
            <person name="Ferguson D."/>
            <person name="Fisher S."/>
            <person name="Foley C.D."/>
            <person name="Franke A."/>
            <person name="Friedrich D."/>
            <person name="Gadbois L."/>
            <person name="Gearin G."/>
            <person name="Gearin C.R."/>
            <person name="Giannoukos G."/>
            <person name="Goode T."/>
            <person name="Graham J."/>
            <person name="Grandbois E."/>
            <person name="Grewal S."/>
            <person name="Gyaltsen K."/>
            <person name="Hafez N."/>
            <person name="Hagos B."/>
            <person name="Hall J."/>
            <person name="Henson C."/>
            <person name="Hollinger A."/>
            <person name="Honan T."/>
            <person name="Huard M.D."/>
            <person name="Hughes L."/>
            <person name="Hurhula B."/>
            <person name="Husby M.E."/>
            <person name="Kamat A."/>
            <person name="Kanga B."/>
            <person name="Kashin S."/>
            <person name="Khazanovich D."/>
            <person name="Kisner P."/>
            <person name="Lance K."/>
            <person name="Lara M."/>
            <person name="Lee W."/>
            <person name="Lennon N."/>
            <person name="Letendre F."/>
            <person name="LeVine R."/>
            <person name="Lipovsky A."/>
            <person name="Liu X."/>
            <person name="Liu J."/>
            <person name="Liu S."/>
            <person name="Lokyitsang T."/>
            <person name="Lokyitsang Y."/>
            <person name="Lubonja R."/>
            <person name="Lui A."/>
            <person name="MacDonald P."/>
            <person name="Magnisalis V."/>
            <person name="Maru K."/>
            <person name="Matthews C."/>
            <person name="McCusker W."/>
            <person name="McDonough S."/>
            <person name="Mehta T."/>
            <person name="Meldrim J."/>
            <person name="Meneus L."/>
            <person name="Mihai O."/>
            <person name="Mihalev A."/>
            <person name="Mihova T."/>
            <person name="Mittelman R."/>
            <person name="Mlenga V."/>
            <person name="Montmayeur A."/>
            <person name="Mulrain L."/>
            <person name="Navidi A."/>
            <person name="Naylor J."/>
            <person name="Negash T."/>
            <person name="Nguyen T."/>
            <person name="Nguyen N."/>
            <person name="Nicol R."/>
            <person name="Norbu C."/>
            <person name="Norbu N."/>
            <person name="Novod N."/>
            <person name="O'Neill B."/>
            <person name="Osman S."/>
            <person name="Markiewicz E."/>
            <person name="Oyono O.L."/>
            <person name="Patti C."/>
            <person name="Phunkhang P."/>
            <person name="Pierre F."/>
            <person name="Priest M."/>
            <person name="Raghuraman S."/>
            <person name="Rege F."/>
            <person name="Reyes R."/>
            <person name="Rise C."/>
            <person name="Rogov P."/>
            <person name="Ross K."/>
            <person name="Ryan E."/>
            <person name="Settipalli S."/>
            <person name="Shea T."/>
            <person name="Sherpa N."/>
            <person name="Shi L."/>
            <person name="Shih D."/>
            <person name="Sparrow T."/>
            <person name="Spaulding J."/>
            <person name="Stalker J."/>
            <person name="Stange-Thomann N."/>
            <person name="Stavropoulos S."/>
            <person name="Stone C."/>
            <person name="Strader C."/>
            <person name="Tesfaye S."/>
            <person name="Thomson T."/>
            <person name="Thoulutsang Y."/>
            <person name="Thoulutsang D."/>
            <person name="Topham K."/>
            <person name="Topping I."/>
            <person name="Tsamla T."/>
            <person name="Vassiliev H."/>
            <person name="Vo A."/>
            <person name="Wangchuk T."/>
            <person name="Wangdi T."/>
            <person name="Weiand M."/>
            <person name="Wilkinson J."/>
            <person name="Wilson A."/>
            <person name="Yadav S."/>
            <person name="Young G."/>
            <person name="Yu Q."/>
            <person name="Zembek L."/>
            <person name="Zhong D."/>
            <person name="Zimmer A."/>
            <person name="Zwirko Z."/>
            <person name="Jaffe D.B."/>
            <person name="Alvarez P."/>
            <person name="Brockman W."/>
            <person name="Butler J."/>
            <person name="Chin C."/>
            <person name="Gnerre S."/>
            <person name="Grabherr M."/>
            <person name="Kleber M."/>
            <person name="Mauceli E."/>
            <person name="MacCallum I."/>
        </authorList>
    </citation>
    <scope>NUCLEOTIDE SEQUENCE [LARGE SCALE GENOMIC DNA]</scope>
    <source>
        <strain evidence="3">Rob3c / Tucson 14021-0248.25</strain>
    </source>
</reference>
<sequence>MAATQLGRTKDSSAAVQIPQVVVAPVVVGEQQLQLPGGVVVEQPDGQAAHRSPRQHPGSDPRPPGGSEGGAPPEMATDGEASSSLSKCIDFSAENRLRLTNFLYIANPS</sequence>
<name>B4HJ53_DROSE</name>
<dbReference type="EMBL" id="CH480815">
    <property type="protein sequence ID" value="EDW41709.1"/>
    <property type="molecule type" value="Genomic_DNA"/>
</dbReference>
<evidence type="ECO:0000256" key="1">
    <source>
        <dbReference type="SAM" id="MobiDB-lite"/>
    </source>
</evidence>
<dbReference type="Proteomes" id="UP000001292">
    <property type="component" value="Unassembled WGS sequence"/>
</dbReference>
<feature type="region of interest" description="Disordered" evidence="1">
    <location>
        <begin position="38"/>
        <end position="85"/>
    </location>
</feature>